<dbReference type="GO" id="GO:0051014">
    <property type="term" value="P:actin filament severing"/>
    <property type="evidence" value="ECO:0007669"/>
    <property type="project" value="TreeGrafter"/>
</dbReference>
<dbReference type="SUPFAM" id="SSF82754">
    <property type="entry name" value="C-terminal, gelsolin-like domain of Sec23/24"/>
    <property type="match status" value="1"/>
</dbReference>
<dbReference type="InterPro" id="IPR036886">
    <property type="entry name" value="Villin_headpiece_dom_sf"/>
</dbReference>
<dbReference type="SUPFAM" id="SSF55753">
    <property type="entry name" value="Actin depolymerizing proteins"/>
    <property type="match status" value="4"/>
</dbReference>
<evidence type="ECO:0000256" key="1">
    <source>
        <dbReference type="ARBA" id="ARBA00008418"/>
    </source>
</evidence>
<feature type="compositionally biased region" description="Polar residues" evidence="4">
    <location>
        <begin position="247"/>
        <end position="259"/>
    </location>
</feature>
<dbReference type="Pfam" id="PF00626">
    <property type="entry name" value="Gelsolin"/>
    <property type="match status" value="1"/>
</dbReference>
<feature type="compositionally biased region" description="Polar residues" evidence="4">
    <location>
        <begin position="212"/>
        <end position="236"/>
    </location>
</feature>
<feature type="compositionally biased region" description="Basic and acidic residues" evidence="4">
    <location>
        <begin position="916"/>
        <end position="925"/>
    </location>
</feature>
<dbReference type="Gene3D" id="3.40.20.10">
    <property type="entry name" value="Severin"/>
    <property type="match status" value="5"/>
</dbReference>
<feature type="compositionally biased region" description="Low complexity" evidence="4">
    <location>
        <begin position="129"/>
        <end position="138"/>
    </location>
</feature>
<evidence type="ECO:0000313" key="6">
    <source>
        <dbReference type="EMBL" id="CAH3161824.1"/>
    </source>
</evidence>
<dbReference type="Gene3D" id="1.10.950.10">
    <property type="entry name" value="Villin headpiece domain"/>
    <property type="match status" value="1"/>
</dbReference>
<dbReference type="InterPro" id="IPR007122">
    <property type="entry name" value="Villin/Gelsolin"/>
</dbReference>
<organism evidence="6 7">
    <name type="scientific">Pocillopora meandrina</name>
    <dbReference type="NCBI Taxonomy" id="46732"/>
    <lineage>
        <taxon>Eukaryota</taxon>
        <taxon>Metazoa</taxon>
        <taxon>Cnidaria</taxon>
        <taxon>Anthozoa</taxon>
        <taxon>Hexacorallia</taxon>
        <taxon>Scleractinia</taxon>
        <taxon>Astrocoeniina</taxon>
        <taxon>Pocilloporidae</taxon>
        <taxon>Pocillopora</taxon>
    </lineage>
</organism>
<feature type="region of interest" description="Disordered" evidence="4">
    <location>
        <begin position="109"/>
        <end position="810"/>
    </location>
</feature>
<dbReference type="GO" id="GO:0051016">
    <property type="term" value="P:barbed-end actin filament capping"/>
    <property type="evidence" value="ECO:0007669"/>
    <property type="project" value="TreeGrafter"/>
</dbReference>
<name>A0AAU9Y0Y1_9CNID</name>
<feature type="compositionally biased region" description="Basic and acidic residues" evidence="4">
    <location>
        <begin position="1203"/>
        <end position="1221"/>
    </location>
</feature>
<protein>
    <recommendedName>
        <fullName evidence="5">HP domain-containing protein</fullName>
    </recommendedName>
</protein>
<feature type="compositionally biased region" description="Basic and acidic residues" evidence="4">
    <location>
        <begin position="1519"/>
        <end position="1538"/>
    </location>
</feature>
<dbReference type="InterPro" id="IPR036180">
    <property type="entry name" value="Gelsolin-like_dom_sf"/>
</dbReference>
<dbReference type="EMBL" id="CALNXJ010000081">
    <property type="protein sequence ID" value="CAH3161824.1"/>
    <property type="molecule type" value="Genomic_DNA"/>
</dbReference>
<feature type="compositionally biased region" description="Basic residues" evidence="4">
    <location>
        <begin position="1357"/>
        <end position="1371"/>
    </location>
</feature>
<feature type="region of interest" description="Disordered" evidence="4">
    <location>
        <begin position="1516"/>
        <end position="1548"/>
    </location>
</feature>
<feature type="compositionally biased region" description="Basic residues" evidence="4">
    <location>
        <begin position="1156"/>
        <end position="1166"/>
    </location>
</feature>
<keyword evidence="7" id="KW-1185">Reference proteome</keyword>
<feature type="compositionally biased region" description="Polar residues" evidence="4">
    <location>
        <begin position="346"/>
        <end position="358"/>
    </location>
</feature>
<evidence type="ECO:0000313" key="7">
    <source>
        <dbReference type="Proteomes" id="UP001159428"/>
    </source>
</evidence>
<keyword evidence="3" id="KW-0009">Actin-binding</keyword>
<dbReference type="PROSITE" id="PS51089">
    <property type="entry name" value="HP"/>
    <property type="match status" value="1"/>
</dbReference>
<comment type="caution">
    <text evidence="6">The sequence shown here is derived from an EMBL/GenBank/DDBJ whole genome shotgun (WGS) entry which is preliminary data.</text>
</comment>
<feature type="compositionally biased region" description="Low complexity" evidence="4">
    <location>
        <begin position="405"/>
        <end position="416"/>
    </location>
</feature>
<feature type="compositionally biased region" description="Polar residues" evidence="4">
    <location>
        <begin position="1286"/>
        <end position="1296"/>
    </location>
</feature>
<dbReference type="PANTHER" id="PTHR11977">
    <property type="entry name" value="VILLIN"/>
    <property type="match status" value="1"/>
</dbReference>
<feature type="compositionally biased region" description="Polar residues" evidence="4">
    <location>
        <begin position="492"/>
        <end position="501"/>
    </location>
</feature>
<dbReference type="Proteomes" id="UP001159428">
    <property type="component" value="Unassembled WGS sequence"/>
</dbReference>
<feature type="region of interest" description="Disordered" evidence="4">
    <location>
        <begin position="846"/>
        <end position="1021"/>
    </location>
</feature>
<feature type="compositionally biased region" description="Basic and acidic residues" evidence="4">
    <location>
        <begin position="736"/>
        <end position="748"/>
    </location>
</feature>
<feature type="compositionally biased region" description="Basic and acidic residues" evidence="4">
    <location>
        <begin position="769"/>
        <end position="780"/>
    </location>
</feature>
<feature type="compositionally biased region" description="Polar residues" evidence="4">
    <location>
        <begin position="139"/>
        <end position="148"/>
    </location>
</feature>
<dbReference type="GO" id="GO:0015629">
    <property type="term" value="C:actin cytoskeleton"/>
    <property type="evidence" value="ECO:0007669"/>
    <property type="project" value="TreeGrafter"/>
</dbReference>
<reference evidence="6 7" key="1">
    <citation type="submission" date="2022-05" db="EMBL/GenBank/DDBJ databases">
        <authorList>
            <consortium name="Genoscope - CEA"/>
            <person name="William W."/>
        </authorList>
    </citation>
    <scope>NUCLEOTIDE SEQUENCE [LARGE SCALE GENOMIC DNA]</scope>
</reference>
<feature type="compositionally biased region" description="Polar residues" evidence="4">
    <location>
        <begin position="509"/>
        <end position="520"/>
    </location>
</feature>
<dbReference type="GO" id="GO:0051015">
    <property type="term" value="F:actin filament binding"/>
    <property type="evidence" value="ECO:0007669"/>
    <property type="project" value="InterPro"/>
</dbReference>
<evidence type="ECO:0000259" key="5">
    <source>
        <dbReference type="PROSITE" id="PS51089"/>
    </source>
</evidence>
<comment type="similarity">
    <text evidence="1">Belongs to the villin/gelsolin family.</text>
</comment>
<dbReference type="Pfam" id="PF02209">
    <property type="entry name" value="VHP"/>
    <property type="match status" value="1"/>
</dbReference>
<feature type="compositionally biased region" description="Polar residues" evidence="4">
    <location>
        <begin position="749"/>
        <end position="767"/>
    </location>
</feature>
<feature type="compositionally biased region" description="Basic and acidic residues" evidence="4">
    <location>
        <begin position="1302"/>
        <end position="1341"/>
    </location>
</feature>
<feature type="compositionally biased region" description="Basic residues" evidence="4">
    <location>
        <begin position="1186"/>
        <end position="1199"/>
    </location>
</feature>
<feature type="compositionally biased region" description="Basic and acidic residues" evidence="4">
    <location>
        <begin position="986"/>
        <end position="1002"/>
    </location>
</feature>
<feature type="compositionally biased region" description="Basic and acidic residues" evidence="4">
    <location>
        <begin position="1407"/>
        <end position="1433"/>
    </location>
</feature>
<evidence type="ECO:0000256" key="2">
    <source>
        <dbReference type="ARBA" id="ARBA00022467"/>
    </source>
</evidence>
<evidence type="ECO:0000256" key="4">
    <source>
        <dbReference type="SAM" id="MobiDB-lite"/>
    </source>
</evidence>
<feature type="compositionally biased region" description="Basic and acidic residues" evidence="4">
    <location>
        <begin position="955"/>
        <end position="978"/>
    </location>
</feature>
<evidence type="ECO:0000256" key="3">
    <source>
        <dbReference type="ARBA" id="ARBA00023203"/>
    </source>
</evidence>
<feature type="compositionally biased region" description="Low complexity" evidence="4">
    <location>
        <begin position="172"/>
        <end position="211"/>
    </location>
</feature>
<feature type="compositionally biased region" description="Low complexity" evidence="4">
    <location>
        <begin position="372"/>
        <end position="391"/>
    </location>
</feature>
<accession>A0AAU9Y0Y1</accession>
<feature type="compositionally biased region" description="Basic and acidic residues" evidence="4">
    <location>
        <begin position="1267"/>
        <end position="1280"/>
    </location>
</feature>
<dbReference type="InterPro" id="IPR007123">
    <property type="entry name" value="Gelsolin-like_dom"/>
</dbReference>
<feature type="region of interest" description="Disordered" evidence="4">
    <location>
        <begin position="1140"/>
        <end position="1448"/>
    </location>
</feature>
<dbReference type="PANTHER" id="PTHR11977:SF45">
    <property type="entry name" value="SUPERVILLIN"/>
    <property type="match status" value="1"/>
</dbReference>
<dbReference type="GO" id="GO:0005546">
    <property type="term" value="F:phosphatidylinositol-4,5-bisphosphate binding"/>
    <property type="evidence" value="ECO:0007669"/>
    <property type="project" value="TreeGrafter"/>
</dbReference>
<feature type="compositionally biased region" description="Low complexity" evidence="4">
    <location>
        <begin position="678"/>
        <end position="689"/>
    </location>
</feature>
<dbReference type="SUPFAM" id="SSF47050">
    <property type="entry name" value="VHP, Villin headpiece domain"/>
    <property type="match status" value="1"/>
</dbReference>
<sequence>MKTSTLKITLSQRLEFVYLLKLFFSICLQEYLSKPPFEKRFTSSVLIPIKKPQIERSQKLKYATKWKSEGHLVNNSFVKEVSTNMSYRYKDSQSQPSSLPRRYFSLPKNYSSVGTDNGKDSSHSKRYRSISSSSATSSVTPYAQSSRYGSLRTYGASTNSSTSEDIKKPTSRRASGSSVTSRSVGISSIPRKSSYSGTLSSLVSSSTRDTTPSYSSRHVSSIPHRTSGSSSISADSNWMPGGAPVRQRSSITLRETQPTWGPDGPPVRQYSSSSLRDSPFTLPPRRSYSSSKGCIDNETRTSSSRKSGPVEILSTDPMSASNVEYKGNNDSEEIERTSYCRKISPTEPTSMRRTSAPSVQYAGSIEIKSDKPSSPTSPSSPALPKSPTSPTVSYSGSIAHKDMLSSKSEASTTNSSCLEGASGDSHAASRDSNDDDEVESSAARDISLLSREIASVYEGSLTRSDSRKVKGNNVSQIKSSTESKKSRKNSKQEIQNDMPQSNEKKITASGKSSREQSPGSDTGLKFKKGHKRSASTGSTSVKDDKKSKPVRKISGIFSRKKSRESTDSEDDEERLQSKGSGLFSRKGSKDSEKDFSSPSPPLSPKTSPKRKISGPGRLFSFSSDSKTTPEMPRKFSVPGKYFASKESKSGGESSDLDSEGPRPSRPPVKRRVSMPGMLSLTRSSSTERSSGGGCHPSPDPAADPALLQRQRSSFKKAQSFDAQSDKAKHSMLSKLRFWDHNKKDKSPDSRNSTSPEEGRSRSVSPSVEPTRRISLEERLENTTSQSRRSRERTTKKKSSQEKILADAVAPLESNARQALLGHDKSQVSPKVTNSGLVANDVTKSIGKEPKVQYVGPVEPSTTSELRARKRAQYRVNSGEKQTESKVKASGNPAQAEESIKSTGKKAEIALSDATDDASRDTVSKLRERRRRRREERERFFAGLEPSKNSTNRPAETTRKDPVPVEPAVKDVNHDEVDGRTISSSNKPEDKSGRITIERRSDHQNGQIPKKSNLRNGKPRNQTIASVVHKDIIADLIREKGLKTTTNAEVKIPSVAELRAKFLISKDDAKVIPPRPILKLDDRPHSICGEILSPTEMKKFEDMTFSLARKVSSEADNLNRKLSNGGNGSLTQIDAQWKTLSGANEEKSPPSSPRVNSKVKKDKKVKNSLKENEQVGEEPGSPESGSHKKKKGSKKKKKKLIFGSEKEKEKESDKDQEVKPPEEDTDLPQHGAVSAAIKAMFSRKPYTSEKIKISRKQRAKTVPINQTENRDIGQSEMESRERKKSAPASTDVQNSPDMNAKPVKIEKKVEKGEKIERKEVMEDLEKKTEDVDEKEKAGKDVELQPTEDLEEAPVKERKSLKKPSKSKSKRKLSTTLKPFSMMKTKSESNLAQRFDFVAVDIPLDGEPEQEKDKENETQTTEDKKDEPIKQDEAPPHFGQRGRRPSVFEEGLKEFYDSTTTGEKVEAKESKVPEITLEDLDAVSGQTTEKLTSLAGDRMKIRPKRHHRSTTNPVKNLQQRNDVRTETEVERPRIEKKQVTSEHPVIKRKKKKYKDPDNLWRRHTLDLAASALAGLASTEDFTKVRLRKTAGPEEKEKDEYRGIKPIMLIHIKGRRHLQVRLVEPSLKSLNSGDCFALVTEKDLFSWIGRESNPYEKAKVTEIVSKIKTKNELNCKARDIVTIEEGDMDFNAALDKFANILSGDPGSNPVKDAQKMAKDEEYEKGIVKGNMVYKIHWTDPPTLMPVETMCGRIPQVSIFDTKEVFIFDFGSELYVWNGQQSLSGQRKSAFALAKQLYEEPFKPYGKNYDPIYPYGKPENCTEVDNKVSTGRPPWTLFARLHEKAETILFREKFLDWPDPTKIIRMKGHPSTLELAPTPPPVELKPCDPKSMLKSPPPLPSQMFEGTNVGRGNGIPTVWVGDVYKEGNLVTTAGLTVWHINEYRHFEVQPAQHGHFHSGEGYVIRWAYFVLADRIVKDRKSRCRSTVAGRVRCAYFFWQGNDCSVNEKGAAAIMAVELDEEKGPQVRVVQGKETPVFLNLFKGGMIIHTGSLPKGWYDTETKNMVDENTAKFTDSSETRLYVIRNEEPGEAYLNQVKASSYSLRSRTSLVLVSRREAHIYLWHGCKSSEDSRATAKAAAKKVQERKSVDCNMAGITAFSLSEIEEGSETEEFWKVIGGKKYYCSLAHDPSKHNYQPRLFELSSATGKFTASEVLCPSRSEPKLCPFPFLQEDLYTANQPGLFIVDGYYEVYVWEGWMPEEDDDVRTGSGRQRWDRDRKLAMETALSYAKEAGKRVSHRVYVVYAGMEPMTFKVLFPYWNDTPDVIKIQKLDGKQPNTKHSASDLLQQFTKDFYTLAELQKIPPPQGVDPAKLEVYLSDNDFKEIFKMEKEAFSKLPGWKQINLKKAVGLF</sequence>
<gene>
    <name evidence="6" type="ORF">PMEA_00033948</name>
</gene>
<dbReference type="InterPro" id="IPR003128">
    <property type="entry name" value="Villin_headpiece"/>
</dbReference>
<dbReference type="GO" id="GO:0005737">
    <property type="term" value="C:cytoplasm"/>
    <property type="evidence" value="ECO:0007669"/>
    <property type="project" value="TreeGrafter"/>
</dbReference>
<dbReference type="SMART" id="SM00262">
    <property type="entry name" value="GEL"/>
    <property type="match status" value="4"/>
</dbReference>
<keyword evidence="2" id="KW-0117">Actin capping</keyword>
<feature type="domain" description="HP" evidence="5">
    <location>
        <begin position="2343"/>
        <end position="2406"/>
    </location>
</feature>
<dbReference type="SMART" id="SM00153">
    <property type="entry name" value="VHP"/>
    <property type="match status" value="1"/>
</dbReference>
<proteinExistence type="inferred from homology"/>
<dbReference type="GO" id="GO:0008154">
    <property type="term" value="P:actin polymerization or depolymerization"/>
    <property type="evidence" value="ECO:0007669"/>
    <property type="project" value="TreeGrafter"/>
</dbReference>
<feature type="compositionally biased region" description="Basic residues" evidence="4">
    <location>
        <begin position="787"/>
        <end position="797"/>
    </location>
</feature>
<dbReference type="InterPro" id="IPR029006">
    <property type="entry name" value="ADF-H/Gelsolin-like_dom_sf"/>
</dbReference>